<dbReference type="GO" id="GO:0016301">
    <property type="term" value="F:kinase activity"/>
    <property type="evidence" value="ECO:0007669"/>
    <property type="project" value="UniProtKB-KW"/>
</dbReference>
<dbReference type="GO" id="GO:0005524">
    <property type="term" value="F:ATP binding"/>
    <property type="evidence" value="ECO:0007669"/>
    <property type="project" value="UniProtKB-KW"/>
</dbReference>
<dbReference type="OrthoDB" id="5839at2759"/>
<dbReference type="AlphaFoldDB" id="A0A9W6U9S6"/>
<proteinExistence type="inferred from homology"/>
<dbReference type="InterPro" id="IPR044571">
    <property type="entry name" value="P4KG1-8"/>
</dbReference>
<feature type="domain" description="PI3K/PI4K catalytic" evidence="6">
    <location>
        <begin position="41"/>
        <end position="348"/>
    </location>
</feature>
<evidence type="ECO:0000313" key="7">
    <source>
        <dbReference type="EMBL" id="GMF29253.1"/>
    </source>
</evidence>
<evidence type="ECO:0000256" key="2">
    <source>
        <dbReference type="ARBA" id="ARBA00022679"/>
    </source>
</evidence>
<comment type="similarity">
    <text evidence="1">Belongs to the PI3/PI4-kinase family. Type II PI4K subfamily.</text>
</comment>
<dbReference type="Proteomes" id="UP001165083">
    <property type="component" value="Unassembled WGS sequence"/>
</dbReference>
<keyword evidence="4" id="KW-0418">Kinase</keyword>
<dbReference type="PROSITE" id="PS50290">
    <property type="entry name" value="PI3_4_KINASE_3"/>
    <property type="match status" value="1"/>
</dbReference>
<evidence type="ECO:0000313" key="8">
    <source>
        <dbReference type="Proteomes" id="UP001165083"/>
    </source>
</evidence>
<comment type="caution">
    <text evidence="7">The sequence shown here is derived from an EMBL/GenBank/DDBJ whole genome shotgun (WGS) entry which is preliminary data.</text>
</comment>
<dbReference type="InterPro" id="IPR000403">
    <property type="entry name" value="PI3/4_kinase_cat_dom"/>
</dbReference>
<dbReference type="PANTHER" id="PTHR45800">
    <property type="entry name" value="PHOSPHATIDYLINOSITOL 4-KINASE GAMMA"/>
    <property type="match status" value="1"/>
</dbReference>
<dbReference type="PANTHER" id="PTHR45800:SF11">
    <property type="entry name" value="PHOSPHATIDYLINOSITOL 3-KINASE-RELATED PROTEIN KINASE"/>
    <property type="match status" value="1"/>
</dbReference>
<keyword evidence="3" id="KW-0547">Nucleotide-binding</keyword>
<evidence type="ECO:0000256" key="5">
    <source>
        <dbReference type="ARBA" id="ARBA00022840"/>
    </source>
</evidence>
<gene>
    <name evidence="7" type="ORF">Plil01_001239500</name>
</gene>
<keyword evidence="5" id="KW-0067">ATP-binding</keyword>
<reference evidence="7" key="1">
    <citation type="submission" date="2023-04" db="EMBL/GenBank/DDBJ databases">
        <title>Phytophthora lilii NBRC 32176.</title>
        <authorList>
            <person name="Ichikawa N."/>
            <person name="Sato H."/>
            <person name="Tonouchi N."/>
        </authorList>
    </citation>
    <scope>NUCLEOTIDE SEQUENCE</scope>
    <source>
        <strain evidence="7">NBRC 32176</strain>
    </source>
</reference>
<name>A0A9W6U9S6_9STRA</name>
<evidence type="ECO:0000256" key="4">
    <source>
        <dbReference type="ARBA" id="ARBA00022777"/>
    </source>
</evidence>
<protein>
    <submittedName>
        <fullName evidence="7">Unnamed protein product</fullName>
    </submittedName>
</protein>
<accession>A0A9W6U9S6</accession>
<keyword evidence="2" id="KW-0808">Transferase</keyword>
<dbReference type="EMBL" id="BSXW01000765">
    <property type="protein sequence ID" value="GMF29253.1"/>
    <property type="molecule type" value="Genomic_DNA"/>
</dbReference>
<keyword evidence="8" id="KW-1185">Reference proteome</keyword>
<evidence type="ECO:0000256" key="3">
    <source>
        <dbReference type="ARBA" id="ARBA00022741"/>
    </source>
</evidence>
<dbReference type="Pfam" id="PF00454">
    <property type="entry name" value="PI3_PI4_kinase"/>
    <property type="match status" value="1"/>
</dbReference>
<evidence type="ECO:0000259" key="6">
    <source>
        <dbReference type="PROSITE" id="PS50290"/>
    </source>
</evidence>
<sequence length="402" mass="44263">MLPQHRISIEVLKPGTCTGSREYSVGMALLANQVQTGLQARVAPIPIDDCTGGVYYLRTKNRRLTAVFKPADEEAYAPNNPKNYLKPEQSAGMPGMRQGISAGDAAVREVVTYLLDHQHFAKVPLAMLASIYHPDFHFQSSESRHRKAGAVQAYVPHRDTADDVGSVMFSTADVQAIAILDIRLANQDRHGGNILVVEPATTVAQTGSVVTTKSLAGKKVSLIPIDHGACLPRVSAISETSFMWMLWPQSKKPFSTAALEYISSLDAQHDLKLLDDNLPADYQLECDAALTLHACTLLLKFCALERQMSPYDIGMIMCRQGIASQQEMNPSVLESIVSATLNDPVVLKSETFLKLQDKQRANKMDAITFNTRGSGNDKTWNNHVTTFLAAFRRELVTRFTTK</sequence>
<evidence type="ECO:0000256" key="1">
    <source>
        <dbReference type="ARBA" id="ARBA00008941"/>
    </source>
</evidence>
<organism evidence="7 8">
    <name type="scientific">Phytophthora lilii</name>
    <dbReference type="NCBI Taxonomy" id="2077276"/>
    <lineage>
        <taxon>Eukaryota</taxon>
        <taxon>Sar</taxon>
        <taxon>Stramenopiles</taxon>
        <taxon>Oomycota</taxon>
        <taxon>Peronosporomycetes</taxon>
        <taxon>Peronosporales</taxon>
        <taxon>Peronosporaceae</taxon>
        <taxon>Phytophthora</taxon>
    </lineage>
</organism>